<protein>
    <recommendedName>
        <fullName evidence="5">Deoxyuridine 5'-triphosphate nucleotidohydrolase</fullName>
        <shortName evidence="5">dUTPase</shortName>
        <ecNumber evidence="5">3.6.1.23</ecNumber>
    </recommendedName>
    <alternativeName>
        <fullName evidence="5">dUTP pyrophosphatase</fullName>
    </alternativeName>
</protein>
<dbReference type="KEGG" id="deo:CAY53_08790"/>
<reference evidence="7 8" key="1">
    <citation type="journal article" date="2018" name="MBio">
        <title>Insights into the evolution of host association through the isolation and characterization of a novel human periodontal pathobiont, Desulfobulbus oralis.</title>
        <authorList>
            <person name="Cross K.L."/>
            <person name="Chirania P."/>
            <person name="Xiong W."/>
            <person name="Beall C.J."/>
            <person name="Elkins J.G."/>
            <person name="Giannone R.J."/>
            <person name="Griffen A.L."/>
            <person name="Guss A.M."/>
            <person name="Hettich R.L."/>
            <person name="Joshi S.S."/>
            <person name="Mokrzan E.M."/>
            <person name="Martin R.K."/>
            <person name="Zhulin I.B."/>
            <person name="Leys E.J."/>
            <person name="Podar M."/>
        </authorList>
    </citation>
    <scope>NUCLEOTIDE SEQUENCE [LARGE SCALE GENOMIC DNA]</scope>
    <source>
        <strain evidence="7 8">ORNL</strain>
    </source>
</reference>
<gene>
    <name evidence="5" type="primary">dut</name>
    <name evidence="7" type="ORF">CAY53_08790</name>
</gene>
<dbReference type="EC" id="3.6.1.23" evidence="5"/>
<keyword evidence="2 5" id="KW-0378">Hydrolase</keyword>
<sequence>MPAAWAAAGPRAEPCLIFPVIFSEVFSPVAFLCSLYQSPGGKAFFIPGEHMQDCELEFLWLNGTPKDLPLPAYASAAAAGMDVAAALDAPLTLAPGAIALVPTGFAVAIPEGCELQVRPRSGLAVRHGVTVVNAPGTIDADYRGEVRVGLINLGPAAYTIRRGDRIAQLVLAPVLRATVKVVTQLAGTVRGSGGFGHTGR</sequence>
<comment type="caution">
    <text evidence="5">Lacks conserved residue(s) required for the propagation of feature annotation.</text>
</comment>
<keyword evidence="5" id="KW-0460">Magnesium</keyword>
<dbReference type="EMBL" id="CP021255">
    <property type="protein sequence ID" value="AVD71549.1"/>
    <property type="molecule type" value="Genomic_DNA"/>
</dbReference>
<dbReference type="PANTHER" id="PTHR11241">
    <property type="entry name" value="DEOXYURIDINE 5'-TRIPHOSPHATE NUCLEOTIDOHYDROLASE"/>
    <property type="match status" value="1"/>
</dbReference>
<comment type="function">
    <text evidence="5">This enzyme is involved in nucleotide metabolism: it produces dUMP, the immediate precursor of thymidine nucleotides and it decreases the intracellular concentration of dUTP so that uracil cannot be incorporated into DNA.</text>
</comment>
<evidence type="ECO:0000256" key="1">
    <source>
        <dbReference type="ARBA" id="ARBA00006581"/>
    </source>
</evidence>
<evidence type="ECO:0000313" key="8">
    <source>
        <dbReference type="Proteomes" id="UP000239867"/>
    </source>
</evidence>
<evidence type="ECO:0000256" key="5">
    <source>
        <dbReference type="HAMAP-Rule" id="MF_00116"/>
    </source>
</evidence>
<dbReference type="InterPro" id="IPR008181">
    <property type="entry name" value="dUTPase"/>
</dbReference>
<dbReference type="Proteomes" id="UP000239867">
    <property type="component" value="Chromosome"/>
</dbReference>
<feature type="domain" description="dUTPase-like" evidence="6">
    <location>
        <begin position="68"/>
        <end position="199"/>
    </location>
</feature>
<name>A0A2L1GPF3_9BACT</name>
<evidence type="ECO:0000256" key="3">
    <source>
        <dbReference type="ARBA" id="ARBA00023080"/>
    </source>
</evidence>
<dbReference type="InterPro" id="IPR036157">
    <property type="entry name" value="dUTPase-like_sf"/>
</dbReference>
<dbReference type="HAMAP" id="MF_00116">
    <property type="entry name" value="dUTPase_bact"/>
    <property type="match status" value="1"/>
</dbReference>
<evidence type="ECO:0000256" key="4">
    <source>
        <dbReference type="ARBA" id="ARBA00047686"/>
    </source>
</evidence>
<keyword evidence="5" id="KW-0479">Metal-binding</keyword>
<dbReference type="GO" id="GO:0006226">
    <property type="term" value="P:dUMP biosynthetic process"/>
    <property type="evidence" value="ECO:0007669"/>
    <property type="project" value="UniProtKB-UniRule"/>
</dbReference>
<dbReference type="GO" id="GO:0000287">
    <property type="term" value="F:magnesium ion binding"/>
    <property type="evidence" value="ECO:0007669"/>
    <property type="project" value="UniProtKB-UniRule"/>
</dbReference>
<dbReference type="AlphaFoldDB" id="A0A2L1GPF3"/>
<feature type="binding site" evidence="5">
    <location>
        <begin position="120"/>
        <end position="122"/>
    </location>
    <ligand>
        <name>substrate</name>
    </ligand>
</feature>
<feature type="binding site" evidence="5">
    <location>
        <begin position="137"/>
        <end position="139"/>
    </location>
    <ligand>
        <name>substrate</name>
    </ligand>
</feature>
<keyword evidence="3 5" id="KW-0546">Nucleotide metabolism</keyword>
<proteinExistence type="inferred from homology"/>
<dbReference type="InterPro" id="IPR029054">
    <property type="entry name" value="dUTPase-like"/>
</dbReference>
<organism evidence="7 8">
    <name type="scientific">Desulfobulbus oralis</name>
    <dbReference type="NCBI Taxonomy" id="1986146"/>
    <lineage>
        <taxon>Bacteria</taxon>
        <taxon>Pseudomonadati</taxon>
        <taxon>Thermodesulfobacteriota</taxon>
        <taxon>Desulfobulbia</taxon>
        <taxon>Desulfobulbales</taxon>
        <taxon>Desulfobulbaceae</taxon>
        <taxon>Desulfobulbus</taxon>
    </lineage>
</organism>
<dbReference type="UniPathway" id="UPA00610">
    <property type="reaction ID" value="UER00666"/>
</dbReference>
<evidence type="ECO:0000313" key="7">
    <source>
        <dbReference type="EMBL" id="AVD71549.1"/>
    </source>
</evidence>
<dbReference type="GO" id="GO:0004170">
    <property type="term" value="F:dUTP diphosphatase activity"/>
    <property type="evidence" value="ECO:0007669"/>
    <property type="project" value="UniProtKB-UniRule"/>
</dbReference>
<dbReference type="NCBIfam" id="TIGR00576">
    <property type="entry name" value="dut"/>
    <property type="match status" value="1"/>
</dbReference>
<comment type="catalytic activity">
    <reaction evidence="4 5">
        <text>dUTP + H2O = dUMP + diphosphate + H(+)</text>
        <dbReference type="Rhea" id="RHEA:10248"/>
        <dbReference type="ChEBI" id="CHEBI:15377"/>
        <dbReference type="ChEBI" id="CHEBI:15378"/>
        <dbReference type="ChEBI" id="CHEBI:33019"/>
        <dbReference type="ChEBI" id="CHEBI:61555"/>
        <dbReference type="ChEBI" id="CHEBI:246422"/>
        <dbReference type="EC" id="3.6.1.23"/>
    </reaction>
</comment>
<evidence type="ECO:0000256" key="2">
    <source>
        <dbReference type="ARBA" id="ARBA00022801"/>
    </source>
</evidence>
<dbReference type="Gene3D" id="2.70.40.10">
    <property type="match status" value="1"/>
</dbReference>
<dbReference type="SUPFAM" id="SSF51283">
    <property type="entry name" value="dUTPase-like"/>
    <property type="match status" value="1"/>
</dbReference>
<dbReference type="InterPro" id="IPR033704">
    <property type="entry name" value="dUTPase_trimeric"/>
</dbReference>
<dbReference type="GO" id="GO:0046081">
    <property type="term" value="P:dUTP catabolic process"/>
    <property type="evidence" value="ECO:0007669"/>
    <property type="project" value="InterPro"/>
</dbReference>
<evidence type="ECO:0000259" key="6">
    <source>
        <dbReference type="Pfam" id="PF00692"/>
    </source>
</evidence>
<dbReference type="CDD" id="cd07557">
    <property type="entry name" value="trimeric_dUTPase"/>
    <property type="match status" value="1"/>
</dbReference>
<dbReference type="OrthoDB" id="9809956at2"/>
<keyword evidence="8" id="KW-1185">Reference proteome</keyword>
<comment type="similarity">
    <text evidence="1 5">Belongs to the dUTPase family.</text>
</comment>
<dbReference type="Pfam" id="PF00692">
    <property type="entry name" value="dUTPase"/>
    <property type="match status" value="1"/>
</dbReference>
<comment type="pathway">
    <text evidence="5">Pyrimidine metabolism; dUMP biosynthesis; dUMP from dCTP (dUTP route): step 2/2.</text>
</comment>
<comment type="cofactor">
    <cofactor evidence="5">
        <name>Mg(2+)</name>
        <dbReference type="ChEBI" id="CHEBI:18420"/>
    </cofactor>
</comment>
<dbReference type="NCBIfam" id="NF001862">
    <property type="entry name" value="PRK00601.1"/>
    <property type="match status" value="1"/>
</dbReference>
<accession>A0A2L1GPF3</accession>
<feature type="binding site" evidence="5">
    <location>
        <position position="133"/>
    </location>
    <ligand>
        <name>substrate</name>
    </ligand>
</feature>
<dbReference type="PANTHER" id="PTHR11241:SF0">
    <property type="entry name" value="DEOXYURIDINE 5'-TRIPHOSPHATE NUCLEOTIDOHYDROLASE"/>
    <property type="match status" value="1"/>
</dbReference>